<comment type="pathway">
    <text evidence="2 15">Purine metabolism; IMP biosynthesis via de novo pathway; 5-amino-1-(5-phospho-D-ribosyl)imidazole from N(2)-formyl-N(1)-(5-phospho-D-ribosyl)glycinamide: step 2/2.</text>
</comment>
<evidence type="ECO:0000256" key="6">
    <source>
        <dbReference type="ARBA" id="ARBA00022490"/>
    </source>
</evidence>
<keyword evidence="6 15" id="KW-0963">Cytoplasm</keyword>
<dbReference type="InterPro" id="IPR004733">
    <property type="entry name" value="PurM_cligase"/>
</dbReference>
<dbReference type="CDD" id="cd02196">
    <property type="entry name" value="PurM"/>
    <property type="match status" value="1"/>
</dbReference>
<dbReference type="FunFam" id="3.30.1330.10:FF:000020">
    <property type="entry name" value="Phosphoribosylformylglycinamidine cyclo-ligase"/>
    <property type="match status" value="1"/>
</dbReference>
<dbReference type="GO" id="GO:0004637">
    <property type="term" value="F:phosphoribosylamine-glycine ligase activity"/>
    <property type="evidence" value="ECO:0007669"/>
    <property type="project" value="TreeGrafter"/>
</dbReference>
<dbReference type="EMBL" id="LT607756">
    <property type="protein sequence ID" value="SCG86585.1"/>
    <property type="molecule type" value="Genomic_DNA"/>
</dbReference>
<keyword evidence="19" id="KW-1185">Reference proteome</keyword>
<evidence type="ECO:0000256" key="10">
    <source>
        <dbReference type="ARBA" id="ARBA00022840"/>
    </source>
</evidence>
<evidence type="ECO:0000256" key="11">
    <source>
        <dbReference type="ARBA" id="ARBA00031908"/>
    </source>
</evidence>
<dbReference type="NCBIfam" id="TIGR00878">
    <property type="entry name" value="purM"/>
    <property type="match status" value="1"/>
</dbReference>
<organism evidence="18 19">
    <name type="scientific">Methanobacterium congolense</name>
    <dbReference type="NCBI Taxonomy" id="118062"/>
    <lineage>
        <taxon>Archaea</taxon>
        <taxon>Methanobacteriati</taxon>
        <taxon>Methanobacteriota</taxon>
        <taxon>Methanomada group</taxon>
        <taxon>Methanobacteria</taxon>
        <taxon>Methanobacteriales</taxon>
        <taxon>Methanobacteriaceae</taxon>
        <taxon>Methanobacterium</taxon>
    </lineage>
</organism>
<keyword evidence="7 15" id="KW-0436">Ligase</keyword>
<evidence type="ECO:0000256" key="14">
    <source>
        <dbReference type="ARBA" id="ARBA00049057"/>
    </source>
</evidence>
<dbReference type="Gene3D" id="3.90.650.10">
    <property type="entry name" value="PurM-like C-terminal domain"/>
    <property type="match status" value="1"/>
</dbReference>
<evidence type="ECO:0000256" key="12">
    <source>
        <dbReference type="ARBA" id="ARBA00032931"/>
    </source>
</evidence>
<dbReference type="PANTHER" id="PTHR10520:SF12">
    <property type="entry name" value="TRIFUNCTIONAL PURINE BIOSYNTHETIC PROTEIN ADENOSINE-3"/>
    <property type="match status" value="1"/>
</dbReference>
<dbReference type="OrthoDB" id="6605at2157"/>
<dbReference type="SUPFAM" id="SSF56042">
    <property type="entry name" value="PurM C-terminal domain-like"/>
    <property type="match status" value="1"/>
</dbReference>
<evidence type="ECO:0000256" key="8">
    <source>
        <dbReference type="ARBA" id="ARBA00022741"/>
    </source>
</evidence>
<evidence type="ECO:0000256" key="9">
    <source>
        <dbReference type="ARBA" id="ARBA00022755"/>
    </source>
</evidence>
<dbReference type="InterPro" id="IPR016188">
    <property type="entry name" value="PurM-like_N"/>
</dbReference>
<dbReference type="Pfam" id="PF02769">
    <property type="entry name" value="AIRS_C"/>
    <property type="match status" value="1"/>
</dbReference>
<sequence>MVTYSESGVDISLEEVTVSALTSKLKETLKFRDIITESGHFAALVKLGDKGIAMSTDGVGSKILVAEMMNDFSTVGIDCIAMVVNDILCVGAEPIAMVDYLAVEKPDPEAAAQIAEGLLEGCKQAKVAMIGGETASLPEIIKNFDLAGTGIGIVDLDSVVTGENIREGDVLIGIESSGIHSNGLSLARRVFFEEAGLKVDDPLPDDPDTTVGEELLRPTLIYVDPVVELLKADVDVHGLAHITGGGFTNLKRLKKGTGYDINTLPEPKPLFKSLQSLGVPLEEMYRVFNMGIGFVVIVNPEDADTTVKIIEKYNKAYKIGYALDDQEEKVKVKTFKDTIIQL</sequence>
<evidence type="ECO:0000256" key="1">
    <source>
        <dbReference type="ARBA" id="ARBA00004496"/>
    </source>
</evidence>
<keyword evidence="8 15" id="KW-0547">Nucleotide-binding</keyword>
<evidence type="ECO:0000313" key="18">
    <source>
        <dbReference type="EMBL" id="SCG86585.1"/>
    </source>
</evidence>
<gene>
    <name evidence="15 18" type="primary">purM</name>
    <name evidence="18" type="ORF">MCBB_2037</name>
</gene>
<dbReference type="InterPro" id="IPR036676">
    <property type="entry name" value="PurM-like_C_sf"/>
</dbReference>
<keyword evidence="9 15" id="KW-0658">Purine biosynthesis</keyword>
<dbReference type="KEGG" id="mcub:MCBB_2037"/>
<name>A0A1D3L4X2_9EURY</name>
<evidence type="ECO:0000256" key="7">
    <source>
        <dbReference type="ARBA" id="ARBA00022598"/>
    </source>
</evidence>
<dbReference type="InterPro" id="IPR036921">
    <property type="entry name" value="PurM-like_N_sf"/>
</dbReference>
<comment type="similarity">
    <text evidence="3 15">Belongs to the AIR synthase family.</text>
</comment>
<dbReference type="GO" id="GO:0006189">
    <property type="term" value="P:'de novo' IMP biosynthetic process"/>
    <property type="evidence" value="ECO:0007669"/>
    <property type="project" value="UniProtKB-UniRule"/>
</dbReference>
<dbReference type="GO" id="GO:0005524">
    <property type="term" value="F:ATP binding"/>
    <property type="evidence" value="ECO:0007669"/>
    <property type="project" value="UniProtKB-KW"/>
</dbReference>
<comment type="subcellular location">
    <subcellularLocation>
        <location evidence="1 15">Cytoplasm</location>
    </subcellularLocation>
</comment>
<evidence type="ECO:0000256" key="5">
    <source>
        <dbReference type="ARBA" id="ARBA00020367"/>
    </source>
</evidence>
<dbReference type="GO" id="GO:0004641">
    <property type="term" value="F:phosphoribosylformylglycinamidine cyclo-ligase activity"/>
    <property type="evidence" value="ECO:0007669"/>
    <property type="project" value="UniProtKB-UniRule"/>
</dbReference>
<evidence type="ECO:0000256" key="2">
    <source>
        <dbReference type="ARBA" id="ARBA00004686"/>
    </source>
</evidence>
<keyword evidence="10 15" id="KW-0067">ATP-binding</keyword>
<dbReference type="Pfam" id="PF00586">
    <property type="entry name" value="AIRS"/>
    <property type="match status" value="1"/>
</dbReference>
<dbReference type="HAMAP" id="MF_00741">
    <property type="entry name" value="AIRS"/>
    <property type="match status" value="1"/>
</dbReference>
<dbReference type="Gene3D" id="3.30.1330.10">
    <property type="entry name" value="PurM-like, N-terminal domain"/>
    <property type="match status" value="1"/>
</dbReference>
<evidence type="ECO:0000256" key="15">
    <source>
        <dbReference type="HAMAP-Rule" id="MF_00741"/>
    </source>
</evidence>
<dbReference type="InterPro" id="IPR010918">
    <property type="entry name" value="PurM-like_C_dom"/>
</dbReference>
<dbReference type="PATRIC" id="fig|129848.4.peg.2087"/>
<evidence type="ECO:0000256" key="4">
    <source>
        <dbReference type="ARBA" id="ARBA00013047"/>
    </source>
</evidence>
<dbReference type="GO" id="GO:0005829">
    <property type="term" value="C:cytosol"/>
    <property type="evidence" value="ECO:0007669"/>
    <property type="project" value="TreeGrafter"/>
</dbReference>
<dbReference type="UniPathway" id="UPA00074">
    <property type="reaction ID" value="UER00129"/>
</dbReference>
<dbReference type="EC" id="6.3.3.1" evidence="4 15"/>
<evidence type="ECO:0000259" key="17">
    <source>
        <dbReference type="Pfam" id="PF02769"/>
    </source>
</evidence>
<dbReference type="Proteomes" id="UP000094707">
    <property type="component" value="Chromosome I"/>
</dbReference>
<evidence type="ECO:0000313" key="19">
    <source>
        <dbReference type="Proteomes" id="UP000094707"/>
    </source>
</evidence>
<reference evidence="18 19" key="1">
    <citation type="submission" date="2016-08" db="EMBL/GenBank/DDBJ databases">
        <authorList>
            <person name="Seilhamer J.J."/>
        </authorList>
    </citation>
    <scope>NUCLEOTIDE SEQUENCE [LARGE SCALE GENOMIC DNA]</scope>
    <source>
        <strain evidence="18">Buetzberg</strain>
    </source>
</reference>
<feature type="domain" description="PurM-like N-terminal" evidence="16">
    <location>
        <begin position="42"/>
        <end position="154"/>
    </location>
</feature>
<evidence type="ECO:0000256" key="3">
    <source>
        <dbReference type="ARBA" id="ARBA00010280"/>
    </source>
</evidence>
<dbReference type="FunFam" id="3.90.650.10:FF:000011">
    <property type="entry name" value="Phosphoribosylformylglycinamidine cyclo-ligase"/>
    <property type="match status" value="1"/>
</dbReference>
<evidence type="ECO:0000259" key="16">
    <source>
        <dbReference type="Pfam" id="PF00586"/>
    </source>
</evidence>
<accession>A0A1D3L4X2</accession>
<dbReference type="AlphaFoldDB" id="A0A1D3L4X2"/>
<evidence type="ECO:0000256" key="13">
    <source>
        <dbReference type="ARBA" id="ARBA00033093"/>
    </source>
</evidence>
<dbReference type="SUPFAM" id="SSF55326">
    <property type="entry name" value="PurM N-terminal domain-like"/>
    <property type="match status" value="1"/>
</dbReference>
<dbReference type="GO" id="GO:0046084">
    <property type="term" value="P:adenine biosynthetic process"/>
    <property type="evidence" value="ECO:0007669"/>
    <property type="project" value="TreeGrafter"/>
</dbReference>
<comment type="catalytic activity">
    <reaction evidence="14 15">
        <text>2-formamido-N(1)-(5-O-phospho-beta-D-ribosyl)acetamidine + ATP = 5-amino-1-(5-phospho-beta-D-ribosyl)imidazole + ADP + phosphate + H(+)</text>
        <dbReference type="Rhea" id="RHEA:23032"/>
        <dbReference type="ChEBI" id="CHEBI:15378"/>
        <dbReference type="ChEBI" id="CHEBI:30616"/>
        <dbReference type="ChEBI" id="CHEBI:43474"/>
        <dbReference type="ChEBI" id="CHEBI:137981"/>
        <dbReference type="ChEBI" id="CHEBI:147287"/>
        <dbReference type="ChEBI" id="CHEBI:456216"/>
        <dbReference type="EC" id="6.3.3.1"/>
    </reaction>
</comment>
<dbReference type="PANTHER" id="PTHR10520">
    <property type="entry name" value="TRIFUNCTIONAL PURINE BIOSYNTHETIC PROTEIN ADENOSINE-3-RELATED"/>
    <property type="match status" value="1"/>
</dbReference>
<dbReference type="GeneID" id="30412872"/>
<dbReference type="STRING" id="118062.MCBB_2037"/>
<feature type="domain" description="PurM-like C-terminal" evidence="17">
    <location>
        <begin position="166"/>
        <end position="333"/>
    </location>
</feature>
<protein>
    <recommendedName>
        <fullName evidence="5 15">Phosphoribosylformylglycinamidine cyclo-ligase</fullName>
        <ecNumber evidence="4 15">6.3.3.1</ecNumber>
    </recommendedName>
    <alternativeName>
        <fullName evidence="12 15">AIR synthase</fullName>
    </alternativeName>
    <alternativeName>
        <fullName evidence="13 15">AIRS</fullName>
    </alternativeName>
    <alternativeName>
        <fullName evidence="11 15">Phosphoribosyl-aminoimidazole synthetase</fullName>
    </alternativeName>
</protein>
<dbReference type="RefSeq" id="WP_071907635.1">
    <property type="nucleotide sequence ID" value="NZ_LT607756.1"/>
</dbReference>
<proteinExistence type="inferred from homology"/>